<dbReference type="GO" id="GO:0006364">
    <property type="term" value="P:rRNA processing"/>
    <property type="evidence" value="ECO:0007669"/>
    <property type="project" value="InterPro"/>
</dbReference>
<organism evidence="10">
    <name type="scientific">Lygus hesperus</name>
    <name type="common">Western plant bug</name>
    <dbReference type="NCBI Taxonomy" id="30085"/>
    <lineage>
        <taxon>Eukaryota</taxon>
        <taxon>Metazoa</taxon>
        <taxon>Ecdysozoa</taxon>
        <taxon>Arthropoda</taxon>
        <taxon>Hexapoda</taxon>
        <taxon>Insecta</taxon>
        <taxon>Pterygota</taxon>
        <taxon>Neoptera</taxon>
        <taxon>Paraneoptera</taxon>
        <taxon>Hemiptera</taxon>
        <taxon>Heteroptera</taxon>
        <taxon>Panheteroptera</taxon>
        <taxon>Cimicomorpha</taxon>
        <taxon>Miridae</taxon>
        <taxon>Mirini</taxon>
        <taxon>Lygus</taxon>
    </lineage>
</organism>
<dbReference type="SMART" id="SM00479">
    <property type="entry name" value="EXOIII"/>
    <property type="match status" value="1"/>
</dbReference>
<reference evidence="11" key="3">
    <citation type="submission" date="2014-09" db="EMBL/GenBank/DDBJ databases">
        <authorList>
            <person name="Magalhaes I.L.F."/>
            <person name="Oliveira U."/>
            <person name="Santos F.R."/>
            <person name="Vidigal T.H.D.A."/>
            <person name="Brescovit A.D."/>
            <person name="Santos A.J."/>
        </authorList>
    </citation>
    <scope>NUCLEOTIDE SEQUENCE</scope>
</reference>
<evidence type="ECO:0000256" key="7">
    <source>
        <dbReference type="ARBA" id="ARBA00023242"/>
    </source>
</evidence>
<dbReference type="InterPro" id="IPR012337">
    <property type="entry name" value="RNaseH-like_sf"/>
</dbReference>
<evidence type="ECO:0000256" key="4">
    <source>
        <dbReference type="ARBA" id="ARBA00022722"/>
    </source>
</evidence>
<feature type="compositionally biased region" description="Polar residues" evidence="8">
    <location>
        <begin position="122"/>
        <end position="132"/>
    </location>
</feature>
<gene>
    <name evidence="10" type="primary">Rexo4</name>
    <name evidence="10" type="ORF">CM83_30836</name>
    <name evidence="12" type="ORF">g.26806</name>
</gene>
<feature type="compositionally biased region" description="Polar residues" evidence="8">
    <location>
        <begin position="63"/>
        <end position="90"/>
    </location>
</feature>
<dbReference type="EMBL" id="GDHC01013144">
    <property type="protein sequence ID" value="JAQ05485.1"/>
    <property type="molecule type" value="Transcribed_RNA"/>
</dbReference>
<evidence type="ECO:0000256" key="2">
    <source>
        <dbReference type="ARBA" id="ARBA00010489"/>
    </source>
</evidence>
<reference evidence="12" key="4">
    <citation type="journal article" date="2016" name="Gigascience">
        <title>De novo construction of an expanded transcriptome assembly for the western tarnished plant bug, Lygus hesperus.</title>
        <authorList>
            <person name="Tassone E.E."/>
            <person name="Geib S.M."/>
            <person name="Hall B."/>
            <person name="Fabrick J.A."/>
            <person name="Brent C.S."/>
            <person name="Hull J.J."/>
        </authorList>
    </citation>
    <scope>NUCLEOTIDE SEQUENCE</scope>
</reference>
<feature type="domain" description="Exonuclease" evidence="9">
    <location>
        <begin position="136"/>
        <end position="294"/>
    </location>
</feature>
<dbReference type="EMBL" id="GBHO01017498">
    <property type="protein sequence ID" value="JAG26106.1"/>
    <property type="molecule type" value="Transcribed_RNA"/>
</dbReference>
<dbReference type="GO" id="GO:0005634">
    <property type="term" value="C:nucleus"/>
    <property type="evidence" value="ECO:0007669"/>
    <property type="project" value="UniProtKB-SubCell"/>
</dbReference>
<dbReference type="FunFam" id="3.30.420.10:FF:000007">
    <property type="entry name" value="Interferon-stimulated exonuclease gene 20"/>
    <property type="match status" value="1"/>
</dbReference>
<dbReference type="InterPro" id="IPR036397">
    <property type="entry name" value="RNaseH_sf"/>
</dbReference>
<feature type="region of interest" description="Disordered" evidence="8">
    <location>
        <begin position="102"/>
        <end position="134"/>
    </location>
</feature>
<evidence type="ECO:0000259" key="9">
    <source>
        <dbReference type="SMART" id="SM00479"/>
    </source>
</evidence>
<evidence type="ECO:0000313" key="11">
    <source>
        <dbReference type="EMBL" id="JAG55607.1"/>
    </source>
</evidence>
<comment type="similarity">
    <text evidence="2">Belongs to the REXO4 family.</text>
</comment>
<dbReference type="InterPro" id="IPR047021">
    <property type="entry name" value="REXO1/3/4-like"/>
</dbReference>
<name>A0A0A9Y3A9_LYGHE</name>
<dbReference type="PANTHER" id="PTHR12801:SF158">
    <property type="entry name" value="RNA EXONUCLEASE 4"/>
    <property type="match status" value="1"/>
</dbReference>
<dbReference type="EMBL" id="GBRD01010217">
    <property type="protein sequence ID" value="JAG55607.1"/>
    <property type="molecule type" value="Transcribed_RNA"/>
</dbReference>
<comment type="subcellular location">
    <subcellularLocation>
        <location evidence="1">Nucleus</location>
    </subcellularLocation>
</comment>
<dbReference type="Pfam" id="PF00929">
    <property type="entry name" value="RNase_T"/>
    <property type="match status" value="1"/>
</dbReference>
<sequence>MKSSLPKKPSKRNLEMNDKEARDQAASKKKKKPAAPLKVQDPTTNKPTGGATHARKSKDDSSTHSQPSNKPKSHSKFANISHKNSTGASNWQKFLREAADGIKRPTVKSTGNVDNKYYTGPRKNSSTESSGPKLTKVVGMDCEMVGIGEDGRDSILARVSIVNGLGDCIYDKYVKPRETVTDYRTYVSGIREEDVADGEEFEVVQKEVADILRRRILVGHAIKNDLEVLFLSHPRSNIRDTAKFFRRGGCKTPSLKTLASQYLDVSIQEGEHSSVQDAKAAVQLYNLYRKQWESGGGNRKHNRIDTYHHKLRNVHNMAEDT</sequence>
<feature type="region of interest" description="Disordered" evidence="8">
    <location>
        <begin position="1"/>
        <end position="90"/>
    </location>
</feature>
<keyword evidence="6 10" id="KW-0269">Exonuclease</keyword>
<evidence type="ECO:0000256" key="3">
    <source>
        <dbReference type="ARBA" id="ARBA00016937"/>
    </source>
</evidence>
<dbReference type="SUPFAM" id="SSF53098">
    <property type="entry name" value="Ribonuclease H-like"/>
    <property type="match status" value="1"/>
</dbReference>
<evidence type="ECO:0000256" key="1">
    <source>
        <dbReference type="ARBA" id="ARBA00004123"/>
    </source>
</evidence>
<evidence type="ECO:0000256" key="8">
    <source>
        <dbReference type="SAM" id="MobiDB-lite"/>
    </source>
</evidence>
<dbReference type="PANTHER" id="PTHR12801">
    <property type="entry name" value="RNA EXONUCLEASE REXO1 / RECO3 FAMILY MEMBER-RELATED"/>
    <property type="match status" value="1"/>
</dbReference>
<accession>A0A0A9Y3A9</accession>
<evidence type="ECO:0000313" key="10">
    <source>
        <dbReference type="EMBL" id="JAG26106.1"/>
    </source>
</evidence>
<evidence type="ECO:0000256" key="5">
    <source>
        <dbReference type="ARBA" id="ARBA00022801"/>
    </source>
</evidence>
<keyword evidence="5" id="KW-0378">Hydrolase</keyword>
<dbReference type="AlphaFoldDB" id="A0A0A9Y3A9"/>
<dbReference type="InterPro" id="IPR013520">
    <property type="entry name" value="Ribonucl_H"/>
</dbReference>
<reference evidence="10" key="1">
    <citation type="journal article" date="2014" name="PLoS ONE">
        <title>Transcriptome-Based Identification of ABC Transporters in the Western Tarnished Plant Bug Lygus hesperus.</title>
        <authorList>
            <person name="Hull J.J."/>
            <person name="Chaney K."/>
            <person name="Geib S.M."/>
            <person name="Fabrick J.A."/>
            <person name="Brent C.S."/>
            <person name="Walsh D."/>
            <person name="Lavine L.C."/>
        </authorList>
    </citation>
    <scope>NUCLEOTIDE SEQUENCE</scope>
</reference>
<reference evidence="10" key="2">
    <citation type="submission" date="2014-07" db="EMBL/GenBank/DDBJ databases">
        <authorList>
            <person name="Hull J."/>
        </authorList>
    </citation>
    <scope>NUCLEOTIDE SEQUENCE</scope>
</reference>
<keyword evidence="4" id="KW-0540">Nuclease</keyword>
<dbReference type="GO" id="GO:0003676">
    <property type="term" value="F:nucleic acid binding"/>
    <property type="evidence" value="ECO:0007669"/>
    <property type="project" value="InterPro"/>
</dbReference>
<evidence type="ECO:0000256" key="6">
    <source>
        <dbReference type="ARBA" id="ARBA00022839"/>
    </source>
</evidence>
<dbReference type="CDD" id="cd06144">
    <property type="entry name" value="REX4_like"/>
    <property type="match status" value="1"/>
</dbReference>
<dbReference type="GO" id="GO:0008408">
    <property type="term" value="F:3'-5' exonuclease activity"/>
    <property type="evidence" value="ECO:0007669"/>
    <property type="project" value="InterPro"/>
</dbReference>
<dbReference type="InterPro" id="IPR037431">
    <property type="entry name" value="REX4_DEDDh_dom"/>
</dbReference>
<keyword evidence="7" id="KW-0539">Nucleus</keyword>
<dbReference type="Gene3D" id="3.30.420.10">
    <property type="entry name" value="Ribonuclease H-like superfamily/Ribonuclease H"/>
    <property type="match status" value="1"/>
</dbReference>
<feature type="compositionally biased region" description="Basic and acidic residues" evidence="8">
    <location>
        <begin position="12"/>
        <end position="26"/>
    </location>
</feature>
<evidence type="ECO:0000313" key="12">
    <source>
        <dbReference type="EMBL" id="JAQ05485.1"/>
    </source>
</evidence>
<proteinExistence type="inferred from homology"/>
<protein>
    <recommendedName>
        <fullName evidence="3">RNA exonuclease 4</fullName>
    </recommendedName>
</protein>